<evidence type="ECO:0000313" key="4">
    <source>
        <dbReference type="EMBL" id="KCZ98366.1"/>
    </source>
</evidence>
<dbReference type="Proteomes" id="UP000027100">
    <property type="component" value="Unassembled WGS sequence"/>
</dbReference>
<sequence>MKTLLLHARTFARIAPRLKGLNAALNIVTVDDAQRFHDAWTSTALETPPEVHLAFGNIDAFYSPSVREFMTAILKSPDFDWFQSAAAGIENPALVAIGQKAKRYTTNHTQAEAMAEWALWQALDFFRDGPGHRANQAIAKWERIRVREMNGSRWLIVGYGSIGQAVGKRVTALGGVVTGMRRTPGPAEGAARIAPPDALMAELPGADVVLLCPPHTPETEGMANAGFFAAMNPEALFLNLGRGALVDEAALMAALDAGRPAFAALDVTQIEPLPAESALWRHHKIVITPHDSSDTPGTIARGDETFLANLRHYLDNETLKHLVDRSAFVTG</sequence>
<dbReference type="PATRIC" id="fig|1280954.3.peg.2166"/>
<organism evidence="4 5">
    <name type="scientific">Hyphomonas polymorpha PS728</name>
    <dbReference type="NCBI Taxonomy" id="1280954"/>
    <lineage>
        <taxon>Bacteria</taxon>
        <taxon>Pseudomonadati</taxon>
        <taxon>Pseudomonadota</taxon>
        <taxon>Alphaproteobacteria</taxon>
        <taxon>Hyphomonadales</taxon>
        <taxon>Hyphomonadaceae</taxon>
        <taxon>Hyphomonas</taxon>
    </lineage>
</organism>
<dbReference type="Gene3D" id="3.40.50.720">
    <property type="entry name" value="NAD(P)-binding Rossmann-like Domain"/>
    <property type="match status" value="2"/>
</dbReference>
<keyword evidence="1" id="KW-0560">Oxidoreductase</keyword>
<keyword evidence="2" id="KW-0520">NAD</keyword>
<dbReference type="RefSeq" id="WP_051612522.1">
    <property type="nucleotide sequence ID" value="NZ_ARYM01000011.1"/>
</dbReference>
<dbReference type="SUPFAM" id="SSF51735">
    <property type="entry name" value="NAD(P)-binding Rossmann-fold domains"/>
    <property type="match status" value="1"/>
</dbReference>
<dbReference type="OrthoDB" id="9787219at2"/>
<name>A0A062VIK2_9PROT</name>
<evidence type="ECO:0000256" key="2">
    <source>
        <dbReference type="ARBA" id="ARBA00023027"/>
    </source>
</evidence>
<comment type="caution">
    <text evidence="4">The sequence shown here is derived from an EMBL/GenBank/DDBJ whole genome shotgun (WGS) entry which is preliminary data.</text>
</comment>
<evidence type="ECO:0000256" key="1">
    <source>
        <dbReference type="ARBA" id="ARBA00023002"/>
    </source>
</evidence>
<dbReference type="PANTHER" id="PTHR43333:SF1">
    <property type="entry name" value="D-ISOMER SPECIFIC 2-HYDROXYACID DEHYDROGENASE NAD-BINDING DOMAIN-CONTAINING PROTEIN"/>
    <property type="match status" value="1"/>
</dbReference>
<dbReference type="PANTHER" id="PTHR43333">
    <property type="entry name" value="2-HACID_DH_C DOMAIN-CONTAINING PROTEIN"/>
    <property type="match status" value="1"/>
</dbReference>
<dbReference type="GO" id="GO:0016491">
    <property type="term" value="F:oxidoreductase activity"/>
    <property type="evidence" value="ECO:0007669"/>
    <property type="project" value="UniProtKB-KW"/>
</dbReference>
<gene>
    <name evidence="4" type="ORF">HPO_10692</name>
</gene>
<feature type="domain" description="D-isomer specific 2-hydroxyacid dehydrogenase NAD-binding" evidence="3">
    <location>
        <begin position="120"/>
        <end position="290"/>
    </location>
</feature>
<dbReference type="Pfam" id="PF02826">
    <property type="entry name" value="2-Hacid_dh_C"/>
    <property type="match status" value="1"/>
</dbReference>
<dbReference type="EMBL" id="ARYM01000011">
    <property type="protein sequence ID" value="KCZ98366.1"/>
    <property type="molecule type" value="Genomic_DNA"/>
</dbReference>
<dbReference type="CDD" id="cd05300">
    <property type="entry name" value="2-Hacid_dh_1"/>
    <property type="match status" value="1"/>
</dbReference>
<dbReference type="STRING" id="1280954.HPO_10692"/>
<dbReference type="eggNOG" id="COG0111">
    <property type="taxonomic scope" value="Bacteria"/>
</dbReference>
<accession>A0A062VIK2</accession>
<keyword evidence="5" id="KW-1185">Reference proteome</keyword>
<reference evidence="4 5" key="1">
    <citation type="journal article" date="2014" name="Antonie Van Leeuwenhoek">
        <title>Hyphomonas beringensis sp. nov. and Hyphomonas chukchiensis sp. nov., isolated from surface seawater of the Bering Sea and Chukchi Sea.</title>
        <authorList>
            <person name="Li C."/>
            <person name="Lai Q."/>
            <person name="Li G."/>
            <person name="Dong C."/>
            <person name="Wang J."/>
            <person name="Liao Y."/>
            <person name="Shao Z."/>
        </authorList>
    </citation>
    <scope>NUCLEOTIDE SEQUENCE [LARGE SCALE GENOMIC DNA]</scope>
    <source>
        <strain evidence="4 5">PS728</strain>
    </source>
</reference>
<evidence type="ECO:0000259" key="3">
    <source>
        <dbReference type="Pfam" id="PF02826"/>
    </source>
</evidence>
<evidence type="ECO:0000313" key="5">
    <source>
        <dbReference type="Proteomes" id="UP000027100"/>
    </source>
</evidence>
<protein>
    <submittedName>
        <fullName evidence="4">D-isomer specific 2-hydroxyacid dehydrogenase family protein</fullName>
    </submittedName>
</protein>
<dbReference type="AlphaFoldDB" id="A0A062VIK2"/>
<dbReference type="InterPro" id="IPR006140">
    <property type="entry name" value="D-isomer_DH_NAD-bd"/>
</dbReference>
<dbReference type="InterPro" id="IPR036291">
    <property type="entry name" value="NAD(P)-bd_dom_sf"/>
</dbReference>
<dbReference type="GO" id="GO:0051287">
    <property type="term" value="F:NAD binding"/>
    <property type="evidence" value="ECO:0007669"/>
    <property type="project" value="InterPro"/>
</dbReference>
<proteinExistence type="predicted"/>